<dbReference type="Proteomes" id="UP000179258">
    <property type="component" value="Unassembled WGS sequence"/>
</dbReference>
<evidence type="ECO:0000256" key="2">
    <source>
        <dbReference type="SAM" id="Phobius"/>
    </source>
</evidence>
<sequence length="137" mass="16295">MFIINISFLFMLPARYKVFYHTIIFLSIAGLLLQPVFVYGQNSQNVLIGPFQEALGVWKQIVGWVFDIWNRYVWTRVEVVWNKLAGAMSRVIDERITIIKQELQKEKTEIQQEFQQQAEKRSQSLLERLKEFVKNKI</sequence>
<keyword evidence="2" id="KW-1133">Transmembrane helix</keyword>
<evidence type="ECO:0000313" key="3">
    <source>
        <dbReference type="EMBL" id="OHA67631.1"/>
    </source>
</evidence>
<comment type="caution">
    <text evidence="3">The sequence shown here is derived from an EMBL/GenBank/DDBJ whole genome shotgun (WGS) entry which is preliminary data.</text>
</comment>
<name>A0A1G2R6B0_9BACT</name>
<protein>
    <submittedName>
        <fullName evidence="3">Uncharacterized protein</fullName>
    </submittedName>
</protein>
<evidence type="ECO:0000256" key="1">
    <source>
        <dbReference type="SAM" id="Coils"/>
    </source>
</evidence>
<dbReference type="EMBL" id="MHTX01000036">
    <property type="protein sequence ID" value="OHA67631.1"/>
    <property type="molecule type" value="Genomic_DNA"/>
</dbReference>
<keyword evidence="2" id="KW-0812">Transmembrane</keyword>
<feature type="coiled-coil region" evidence="1">
    <location>
        <begin position="100"/>
        <end position="135"/>
    </location>
</feature>
<dbReference type="AlphaFoldDB" id="A0A1G2R6B0"/>
<proteinExistence type="predicted"/>
<gene>
    <name evidence="3" type="ORF">A3D59_03625</name>
</gene>
<feature type="transmembrane region" description="Helical" evidence="2">
    <location>
        <begin position="18"/>
        <end position="39"/>
    </location>
</feature>
<organism evidence="3 4">
    <name type="scientific">Candidatus Wildermuthbacteria bacterium RIFCSPHIGHO2_02_FULL_47_17</name>
    <dbReference type="NCBI Taxonomy" id="1802452"/>
    <lineage>
        <taxon>Bacteria</taxon>
        <taxon>Candidatus Wildermuthiibacteriota</taxon>
    </lineage>
</organism>
<keyword evidence="2" id="KW-0472">Membrane</keyword>
<reference evidence="3 4" key="1">
    <citation type="journal article" date="2016" name="Nat. Commun.">
        <title>Thousands of microbial genomes shed light on interconnected biogeochemical processes in an aquifer system.</title>
        <authorList>
            <person name="Anantharaman K."/>
            <person name="Brown C.T."/>
            <person name="Hug L.A."/>
            <person name="Sharon I."/>
            <person name="Castelle C.J."/>
            <person name="Probst A.J."/>
            <person name="Thomas B.C."/>
            <person name="Singh A."/>
            <person name="Wilkins M.J."/>
            <person name="Karaoz U."/>
            <person name="Brodie E.L."/>
            <person name="Williams K.H."/>
            <person name="Hubbard S.S."/>
            <person name="Banfield J.F."/>
        </authorList>
    </citation>
    <scope>NUCLEOTIDE SEQUENCE [LARGE SCALE GENOMIC DNA]</scope>
</reference>
<accession>A0A1G2R6B0</accession>
<keyword evidence="1" id="KW-0175">Coiled coil</keyword>
<evidence type="ECO:0000313" key="4">
    <source>
        <dbReference type="Proteomes" id="UP000179258"/>
    </source>
</evidence>